<name>A0A0D5YVV3_9FLAO</name>
<dbReference type="HOGENOM" id="CLU_2771391_0_0_10"/>
<dbReference type="Proteomes" id="UP000032726">
    <property type="component" value="Chromosome"/>
</dbReference>
<accession>A0A0D5YVV3</accession>
<dbReference type="RefSeq" id="WP_157518136.1">
    <property type="nucleotide sequence ID" value="NZ_CP011071.1"/>
</dbReference>
<gene>
    <name evidence="1" type="ORF">VC82_2824</name>
</gene>
<dbReference type="KEGG" id="mlt:VC82_2824"/>
<keyword evidence="2" id="KW-1185">Reference proteome</keyword>
<reference evidence="1 2" key="1">
    <citation type="submission" date="2015-03" db="EMBL/GenBank/DDBJ databases">
        <title>Complete genome sequence of Muricauda lutaonensis CC-HSB-11T, isolated from a coastal hot spring.</title>
        <authorList>
            <person name="Kim K.M."/>
        </authorList>
    </citation>
    <scope>NUCLEOTIDE SEQUENCE [LARGE SCALE GENOMIC DNA]</scope>
    <source>
        <strain evidence="1 2">CC-HSB-11</strain>
    </source>
</reference>
<evidence type="ECO:0000313" key="2">
    <source>
        <dbReference type="Proteomes" id="UP000032726"/>
    </source>
</evidence>
<proteinExistence type="predicted"/>
<sequence length="69" mass="8194">MKPGFIIHLRNEPMNYWKLFELLPPDIEVMENPIQESVDFVHLFCTTQNELQKEAEPCKILLKRTECFG</sequence>
<dbReference type="OrthoDB" id="9800461at2"/>
<evidence type="ECO:0000313" key="1">
    <source>
        <dbReference type="EMBL" id="AKA36370.1"/>
    </source>
</evidence>
<dbReference type="EMBL" id="CP011071">
    <property type="protein sequence ID" value="AKA36370.1"/>
    <property type="molecule type" value="Genomic_DNA"/>
</dbReference>
<organism evidence="1 2">
    <name type="scientific">Flagellimonas lutaonensis</name>
    <dbReference type="NCBI Taxonomy" id="516051"/>
    <lineage>
        <taxon>Bacteria</taxon>
        <taxon>Pseudomonadati</taxon>
        <taxon>Bacteroidota</taxon>
        <taxon>Flavobacteriia</taxon>
        <taxon>Flavobacteriales</taxon>
        <taxon>Flavobacteriaceae</taxon>
        <taxon>Flagellimonas</taxon>
    </lineage>
</organism>
<dbReference type="AlphaFoldDB" id="A0A0D5YVV3"/>
<protein>
    <submittedName>
        <fullName evidence="1">Uncharacterized protein</fullName>
    </submittedName>
</protein>
<dbReference type="STRING" id="516051.VC82_2824"/>